<keyword evidence="5" id="KW-0479">Metal-binding</keyword>
<comment type="catalytic activity">
    <reaction evidence="5">
        <text>dUTP + H2O = dUMP + diphosphate + H(+)</text>
        <dbReference type="Rhea" id="RHEA:10248"/>
        <dbReference type="ChEBI" id="CHEBI:15377"/>
        <dbReference type="ChEBI" id="CHEBI:15378"/>
        <dbReference type="ChEBI" id="CHEBI:33019"/>
        <dbReference type="ChEBI" id="CHEBI:61555"/>
        <dbReference type="ChEBI" id="CHEBI:246422"/>
        <dbReference type="EC" id="3.6.1.23"/>
    </reaction>
</comment>
<comment type="cofactor">
    <cofactor evidence="5">
        <name>Mg(2+)</name>
        <dbReference type="ChEBI" id="CHEBI:18420"/>
    </cofactor>
</comment>
<keyword evidence="5" id="KW-0460">Magnesium</keyword>
<dbReference type="InterPro" id="IPR036157">
    <property type="entry name" value="dUTPase-like_sf"/>
</dbReference>
<dbReference type="Proteomes" id="UP000007648">
    <property type="component" value="Unassembled WGS sequence"/>
</dbReference>
<dbReference type="GO" id="GO:0046081">
    <property type="term" value="P:dUTP catabolic process"/>
    <property type="evidence" value="ECO:0007669"/>
    <property type="project" value="UniProtKB-UniRule"/>
</dbReference>
<comment type="similarity">
    <text evidence="2 5">Belongs to the dUTPase family.</text>
</comment>
<comment type="pathway">
    <text evidence="1 5">Pyrimidine metabolism; dUMP biosynthesis; dUMP from dCTP (dUTP route): step 2/2.</text>
</comment>
<accession>A0A7N4PAP5</accession>
<dbReference type="GO" id="GO:0004170">
    <property type="term" value="F:dUTP diphosphatase activity"/>
    <property type="evidence" value="ECO:0007669"/>
    <property type="project" value="UniProtKB-UniRule"/>
</dbReference>
<dbReference type="Ensembl" id="ENSSHAT00000028660.1">
    <property type="protein sequence ID" value="ENSSHAP00000034828.1"/>
    <property type="gene ID" value="ENSSHAG00000023170.1"/>
</dbReference>
<evidence type="ECO:0000313" key="8">
    <source>
        <dbReference type="Proteomes" id="UP000007648"/>
    </source>
</evidence>
<reference evidence="7" key="3">
    <citation type="submission" date="2025-09" db="UniProtKB">
        <authorList>
            <consortium name="Ensembl"/>
        </authorList>
    </citation>
    <scope>IDENTIFICATION</scope>
</reference>
<dbReference type="EC" id="3.6.1.23" evidence="5"/>
<dbReference type="UniPathway" id="UPA00610">
    <property type="reaction ID" value="UER00666"/>
</dbReference>
<dbReference type="CDD" id="cd07557">
    <property type="entry name" value="trimeric_dUTPase"/>
    <property type="match status" value="1"/>
</dbReference>
<reference evidence="7" key="2">
    <citation type="submission" date="2025-08" db="UniProtKB">
        <authorList>
            <consortium name="Ensembl"/>
        </authorList>
    </citation>
    <scope>IDENTIFICATION</scope>
</reference>
<keyword evidence="3 5" id="KW-0378">Hydrolase</keyword>
<sequence>MQPWRASLGSSGYDLYVIHDVNISLQGQQLCHTGIGIKLPSGYYGQLFSRSSLALKHQVHVLGGVIDNYNDYRGEIKVCLHNSHVSETYSCKAGERICQLVILPYLKGQWPQMNQSPDVTDRGEQGFGSFNNIYWILEKIIPGTKVWMKKYPTDKLDKLN</sequence>
<dbReference type="AlphaFoldDB" id="A0A7N4PAP5"/>
<organism evidence="7 8">
    <name type="scientific">Sarcophilus harrisii</name>
    <name type="common">Tasmanian devil</name>
    <name type="synonym">Sarcophilus laniarius</name>
    <dbReference type="NCBI Taxonomy" id="9305"/>
    <lineage>
        <taxon>Eukaryota</taxon>
        <taxon>Metazoa</taxon>
        <taxon>Chordata</taxon>
        <taxon>Craniata</taxon>
        <taxon>Vertebrata</taxon>
        <taxon>Euteleostomi</taxon>
        <taxon>Mammalia</taxon>
        <taxon>Metatheria</taxon>
        <taxon>Dasyuromorphia</taxon>
        <taxon>Dasyuridae</taxon>
        <taxon>Sarcophilus</taxon>
    </lineage>
</organism>
<evidence type="ECO:0000256" key="3">
    <source>
        <dbReference type="ARBA" id="ARBA00022801"/>
    </source>
</evidence>
<evidence type="ECO:0000256" key="4">
    <source>
        <dbReference type="ARBA" id="ARBA00023080"/>
    </source>
</evidence>
<dbReference type="InterPro" id="IPR033704">
    <property type="entry name" value="dUTPase_trimeric"/>
</dbReference>
<dbReference type="InterPro" id="IPR029054">
    <property type="entry name" value="dUTPase-like"/>
</dbReference>
<dbReference type="PANTHER" id="PTHR11241:SF0">
    <property type="entry name" value="DEOXYURIDINE 5'-TRIPHOSPHATE NUCLEOTIDOHYDROLASE"/>
    <property type="match status" value="1"/>
</dbReference>
<keyword evidence="8" id="KW-1185">Reference proteome</keyword>
<name>A0A7N4PAP5_SARHA</name>
<dbReference type="GO" id="GO:0006226">
    <property type="term" value="P:dUMP biosynthetic process"/>
    <property type="evidence" value="ECO:0007669"/>
    <property type="project" value="UniProtKB-UniRule"/>
</dbReference>
<proteinExistence type="inferred from homology"/>
<dbReference type="GeneTree" id="ENSGT00390000018390"/>
<dbReference type="PANTHER" id="PTHR11241">
    <property type="entry name" value="DEOXYURIDINE 5'-TRIPHOSPHATE NUCLEOTIDOHYDROLASE"/>
    <property type="match status" value="1"/>
</dbReference>
<dbReference type="Gene3D" id="2.70.40.10">
    <property type="match status" value="1"/>
</dbReference>
<dbReference type="GO" id="GO:0000287">
    <property type="term" value="F:magnesium ion binding"/>
    <property type="evidence" value="ECO:0007669"/>
    <property type="project" value="UniProtKB-UniRule"/>
</dbReference>
<feature type="domain" description="dUTPase-like" evidence="6">
    <location>
        <begin position="5"/>
        <end position="129"/>
    </location>
</feature>
<evidence type="ECO:0000256" key="2">
    <source>
        <dbReference type="ARBA" id="ARBA00006581"/>
    </source>
</evidence>
<protein>
    <recommendedName>
        <fullName evidence="5">Deoxyuridine 5'-triphosphate nucleotidohydrolase</fullName>
        <shortName evidence="5">dUTPase</shortName>
        <ecNumber evidence="5">3.6.1.23</ecNumber>
    </recommendedName>
    <alternativeName>
        <fullName evidence="5">dUTP pyrophosphatase</fullName>
    </alternativeName>
</protein>
<keyword evidence="4 5" id="KW-0546">Nucleotide metabolism</keyword>
<dbReference type="InterPro" id="IPR008181">
    <property type="entry name" value="dUTPase"/>
</dbReference>
<evidence type="ECO:0000259" key="6">
    <source>
        <dbReference type="Pfam" id="PF00692"/>
    </source>
</evidence>
<evidence type="ECO:0000256" key="5">
    <source>
        <dbReference type="RuleBase" id="RU367024"/>
    </source>
</evidence>
<reference evidence="7 8" key="1">
    <citation type="journal article" date="2011" name="Proc. Natl. Acad. Sci. U.S.A.">
        <title>Genetic diversity and population structure of the endangered marsupial Sarcophilus harrisii (Tasmanian devil).</title>
        <authorList>
            <person name="Miller W."/>
            <person name="Hayes V.M."/>
            <person name="Ratan A."/>
            <person name="Petersen D.C."/>
            <person name="Wittekindt N.E."/>
            <person name="Miller J."/>
            <person name="Walenz B."/>
            <person name="Knight J."/>
            <person name="Qi J."/>
            <person name="Zhao F."/>
            <person name="Wang Q."/>
            <person name="Bedoya-Reina O.C."/>
            <person name="Katiyar N."/>
            <person name="Tomsho L.P."/>
            <person name="Kasson L.M."/>
            <person name="Hardie R.A."/>
            <person name="Woodbridge P."/>
            <person name="Tindall E.A."/>
            <person name="Bertelsen M.F."/>
            <person name="Dixon D."/>
            <person name="Pyecroft S."/>
            <person name="Helgen K.M."/>
            <person name="Lesk A.M."/>
            <person name="Pringle T.H."/>
            <person name="Patterson N."/>
            <person name="Zhang Y."/>
            <person name="Kreiss A."/>
            <person name="Woods G.M."/>
            <person name="Jones M.E."/>
            <person name="Schuster S.C."/>
        </authorList>
    </citation>
    <scope>NUCLEOTIDE SEQUENCE [LARGE SCALE GENOMIC DNA]</scope>
</reference>
<evidence type="ECO:0000313" key="7">
    <source>
        <dbReference type="Ensembl" id="ENSSHAP00000034828.1"/>
    </source>
</evidence>
<dbReference type="NCBIfam" id="TIGR00576">
    <property type="entry name" value="dut"/>
    <property type="match status" value="1"/>
</dbReference>
<evidence type="ECO:0000256" key="1">
    <source>
        <dbReference type="ARBA" id="ARBA00005142"/>
    </source>
</evidence>
<comment type="function">
    <text evidence="5">Involved in nucleotide metabolism via production of dUMP, the immediate precursor of thymidine nucleotides, and decreases the intracellular concentration of dUTP so that uracil cannot be incorporated into DNA.</text>
</comment>
<dbReference type="Pfam" id="PF00692">
    <property type="entry name" value="dUTPase"/>
    <property type="match status" value="1"/>
</dbReference>
<dbReference type="SUPFAM" id="SSF51283">
    <property type="entry name" value="dUTPase-like"/>
    <property type="match status" value="1"/>
</dbReference>
<dbReference type="InParanoid" id="A0A7N4PAP5"/>